<comment type="caution">
    <text evidence="2">The sequence shown here is derived from an EMBL/GenBank/DDBJ whole genome shotgun (WGS) entry which is preliminary data.</text>
</comment>
<evidence type="ECO:0008006" key="4">
    <source>
        <dbReference type="Google" id="ProtNLM"/>
    </source>
</evidence>
<organism evidence="2 3">
    <name type="scientific">Streptomyces roseus</name>
    <dbReference type="NCBI Taxonomy" id="66430"/>
    <lineage>
        <taxon>Bacteria</taxon>
        <taxon>Bacillati</taxon>
        <taxon>Actinomycetota</taxon>
        <taxon>Actinomycetes</taxon>
        <taxon>Kitasatosporales</taxon>
        <taxon>Streptomycetaceae</taxon>
        <taxon>Streptomyces</taxon>
    </lineage>
</organism>
<gene>
    <name evidence="2" type="ORF">ACS04_15710</name>
</gene>
<dbReference type="PATRIC" id="fig|66430.4.peg.5825"/>
<dbReference type="EMBL" id="LFML01000060">
    <property type="protein sequence ID" value="KMO96865.1"/>
    <property type="molecule type" value="Genomic_DNA"/>
</dbReference>
<evidence type="ECO:0000313" key="2">
    <source>
        <dbReference type="EMBL" id="KMO96865.1"/>
    </source>
</evidence>
<sequence length="102" mass="11645">MKFAQIIDFETERIDEVRDLMRSYEEQARSQGRTGAPDSRTLLKDRANPNRYLAVVEFDSYEAAMANSNAPETNELAQQLSALMTRPPVYIDCDVQDRKTIG</sequence>
<dbReference type="AlphaFoldDB" id="A0A0J6XL80"/>
<dbReference type="InterPro" id="IPR011008">
    <property type="entry name" value="Dimeric_a/b-barrel"/>
</dbReference>
<evidence type="ECO:0000256" key="1">
    <source>
        <dbReference type="SAM" id="MobiDB-lite"/>
    </source>
</evidence>
<accession>A0A0J6XL80</accession>
<reference evidence="2 3" key="1">
    <citation type="submission" date="2015-06" db="EMBL/GenBank/DDBJ databases">
        <title>Recapitulation of the evolution of biosynthetic gene clusters reveals hidden chemical diversity on bacterial genomes.</title>
        <authorList>
            <person name="Cruz-Morales P."/>
            <person name="Martinez-Guerrero C."/>
            <person name="Morales-Escalante M.A."/>
            <person name="Yanez-Guerra L.A."/>
            <person name="Kopp J.F."/>
            <person name="Feldmann J."/>
            <person name="Ramos-Aboites H.E."/>
            <person name="Barona-Gomez F."/>
        </authorList>
    </citation>
    <scope>NUCLEOTIDE SEQUENCE [LARGE SCALE GENOMIC DNA]</scope>
    <source>
        <strain evidence="2 3">ATCC 31245</strain>
    </source>
</reference>
<dbReference type="SUPFAM" id="SSF54909">
    <property type="entry name" value="Dimeric alpha+beta barrel"/>
    <property type="match status" value="1"/>
</dbReference>
<feature type="region of interest" description="Disordered" evidence="1">
    <location>
        <begin position="25"/>
        <end position="44"/>
    </location>
</feature>
<dbReference type="OrthoDB" id="9182871at2"/>
<name>A0A0J6XL80_9ACTN</name>
<dbReference type="RefSeq" id="WP_048477220.1">
    <property type="nucleotide sequence ID" value="NZ_JBIRUD010000003.1"/>
</dbReference>
<keyword evidence="3" id="KW-1185">Reference proteome</keyword>
<dbReference type="STRING" id="66430.ACS04_15710"/>
<proteinExistence type="predicted"/>
<dbReference type="Proteomes" id="UP000035932">
    <property type="component" value="Unassembled WGS sequence"/>
</dbReference>
<evidence type="ECO:0000313" key="3">
    <source>
        <dbReference type="Proteomes" id="UP000035932"/>
    </source>
</evidence>
<protein>
    <recommendedName>
        <fullName evidence="4">ABM domain-containing protein</fullName>
    </recommendedName>
</protein>